<dbReference type="Gene3D" id="3.40.630.10">
    <property type="entry name" value="Zn peptidases"/>
    <property type="match status" value="1"/>
</dbReference>
<proteinExistence type="predicted"/>
<dbReference type="SUPFAM" id="SSF53187">
    <property type="entry name" value="Zn-dependent exopeptidases"/>
    <property type="match status" value="1"/>
</dbReference>
<feature type="non-terminal residue" evidence="1">
    <location>
        <position position="1"/>
    </location>
</feature>
<accession>A0A382JPG3</accession>
<gene>
    <name evidence="1" type="ORF">METZ01_LOCUS266864</name>
</gene>
<organism evidence="1">
    <name type="scientific">marine metagenome</name>
    <dbReference type="NCBI Taxonomy" id="408172"/>
    <lineage>
        <taxon>unclassified sequences</taxon>
        <taxon>metagenomes</taxon>
        <taxon>ecological metagenomes</taxon>
    </lineage>
</organism>
<name>A0A382JPG3_9ZZZZ</name>
<evidence type="ECO:0000313" key="1">
    <source>
        <dbReference type="EMBL" id="SVC14010.1"/>
    </source>
</evidence>
<dbReference type="AlphaFoldDB" id="A0A382JPG3"/>
<sequence length="137" mass="15064">HYDAEELAFAETLSESLENKYVGIEKEVMPYELRQGMGSTDVGDISWVVPTVGMRAATWVPGTAAHSWQAIAAGGTSIGIKGMMVAAKTLALTARDLYLKPALIDAALQELDKRRGEYFQYEALLGDRDPPLDYRIK</sequence>
<dbReference type="EMBL" id="UINC01075633">
    <property type="protein sequence ID" value="SVC14010.1"/>
    <property type="molecule type" value="Genomic_DNA"/>
</dbReference>
<reference evidence="1" key="1">
    <citation type="submission" date="2018-05" db="EMBL/GenBank/DDBJ databases">
        <authorList>
            <person name="Lanie J.A."/>
            <person name="Ng W.-L."/>
            <person name="Kazmierczak K.M."/>
            <person name="Andrzejewski T.M."/>
            <person name="Davidsen T.M."/>
            <person name="Wayne K.J."/>
            <person name="Tettelin H."/>
            <person name="Glass J.I."/>
            <person name="Rusch D."/>
            <person name="Podicherti R."/>
            <person name="Tsui H.-C.T."/>
            <person name="Winkler M.E."/>
        </authorList>
    </citation>
    <scope>NUCLEOTIDE SEQUENCE</scope>
</reference>
<protein>
    <recommendedName>
        <fullName evidence="2">Amidohydrolase</fullName>
    </recommendedName>
</protein>
<evidence type="ECO:0008006" key="2">
    <source>
        <dbReference type="Google" id="ProtNLM"/>
    </source>
</evidence>